<feature type="region of interest" description="Disordered" evidence="2">
    <location>
        <begin position="1"/>
        <end position="29"/>
    </location>
</feature>
<reference evidence="4" key="1">
    <citation type="submission" date="2019-04" db="EMBL/GenBank/DDBJ databases">
        <title>Friends and foes A comparative genomics study of 23 Aspergillus species from section Flavi.</title>
        <authorList>
            <consortium name="DOE Joint Genome Institute"/>
            <person name="Kjaerbolling I."/>
            <person name="Vesth T."/>
            <person name="Frisvad J.C."/>
            <person name="Nybo J.L."/>
            <person name="Theobald S."/>
            <person name="Kildgaard S."/>
            <person name="Isbrandt T."/>
            <person name="Kuo A."/>
            <person name="Sato A."/>
            <person name="Lyhne E.K."/>
            <person name="Kogle M.E."/>
            <person name="Wiebenga A."/>
            <person name="Kun R.S."/>
            <person name="Lubbers R.J."/>
            <person name="Makela M.R."/>
            <person name="Barry K."/>
            <person name="Chovatia M."/>
            <person name="Clum A."/>
            <person name="Daum C."/>
            <person name="Haridas S."/>
            <person name="He G."/>
            <person name="LaButti K."/>
            <person name="Lipzen A."/>
            <person name="Mondo S."/>
            <person name="Riley R."/>
            <person name="Salamov A."/>
            <person name="Simmons B.A."/>
            <person name="Magnuson J.K."/>
            <person name="Henrissat B."/>
            <person name="Mortensen U.H."/>
            <person name="Larsen T.O."/>
            <person name="Devries R.P."/>
            <person name="Grigoriev I.V."/>
            <person name="Machida M."/>
            <person name="Baker S.E."/>
            <person name="Andersen M.R."/>
        </authorList>
    </citation>
    <scope>NUCLEOTIDE SEQUENCE</scope>
    <source>
        <strain evidence="4">CBS 117612</strain>
    </source>
</reference>
<dbReference type="SMART" id="SM00355">
    <property type="entry name" value="ZnF_C2H2"/>
    <property type="match status" value="2"/>
</dbReference>
<name>A0A5N6XYJ7_9EURO</name>
<dbReference type="Gene3D" id="3.30.160.60">
    <property type="entry name" value="Classic Zinc Finger"/>
    <property type="match status" value="1"/>
</dbReference>
<gene>
    <name evidence="4" type="ORF">BDV24DRAFT_153905</name>
</gene>
<evidence type="ECO:0000256" key="2">
    <source>
        <dbReference type="SAM" id="MobiDB-lite"/>
    </source>
</evidence>
<evidence type="ECO:0000259" key="3">
    <source>
        <dbReference type="PROSITE" id="PS50157"/>
    </source>
</evidence>
<dbReference type="InterPro" id="IPR036236">
    <property type="entry name" value="Znf_C2H2_sf"/>
</dbReference>
<dbReference type="GO" id="GO:0008270">
    <property type="term" value="F:zinc ion binding"/>
    <property type="evidence" value="ECO:0007669"/>
    <property type="project" value="UniProtKB-KW"/>
</dbReference>
<dbReference type="InterPro" id="IPR013087">
    <property type="entry name" value="Znf_C2H2_type"/>
</dbReference>
<dbReference type="OrthoDB" id="654211at2759"/>
<protein>
    <recommendedName>
        <fullName evidence="3">C2H2-type domain-containing protein</fullName>
    </recommendedName>
</protein>
<dbReference type="EMBL" id="ML737172">
    <property type="protein sequence ID" value="KAE8338028.1"/>
    <property type="molecule type" value="Genomic_DNA"/>
</dbReference>
<sequence length="249" mass="28618">MSLGRKSSISLPPNTLSTHTPSPNPGPVGLSFVNSHIDLLPEHLENVLWPNQEGLESHTLLYSPSMQSYVPLDDLSMTPYTTNGCQMEIDTNSSIDVDSRSSQSALGSDIHPGFQNQNIVPKNLGWYRQGNIVSHDFGTYQNDPHLNSHLNGSFIQMDSAIQELLRVENHIINRRMGRSNRKARCNLRCTWKECKYKKSFNRLAELERHVKTIHLFPHSYRCTYGSCLKRFNRKDNLKEHMVRRHNVFF</sequence>
<dbReference type="PROSITE" id="PS00028">
    <property type="entry name" value="ZINC_FINGER_C2H2_1"/>
    <property type="match status" value="1"/>
</dbReference>
<dbReference type="PROSITE" id="PS50157">
    <property type="entry name" value="ZINC_FINGER_C2H2_2"/>
    <property type="match status" value="1"/>
</dbReference>
<evidence type="ECO:0000256" key="1">
    <source>
        <dbReference type="PROSITE-ProRule" id="PRU00042"/>
    </source>
</evidence>
<accession>A0A5N6XYJ7</accession>
<proteinExistence type="predicted"/>
<evidence type="ECO:0000313" key="4">
    <source>
        <dbReference type="EMBL" id="KAE8338028.1"/>
    </source>
</evidence>
<keyword evidence="1" id="KW-0863">Zinc-finger</keyword>
<organism evidence="4">
    <name type="scientific">Aspergillus arachidicola</name>
    <dbReference type="NCBI Taxonomy" id="656916"/>
    <lineage>
        <taxon>Eukaryota</taxon>
        <taxon>Fungi</taxon>
        <taxon>Dikarya</taxon>
        <taxon>Ascomycota</taxon>
        <taxon>Pezizomycotina</taxon>
        <taxon>Eurotiomycetes</taxon>
        <taxon>Eurotiomycetidae</taxon>
        <taxon>Eurotiales</taxon>
        <taxon>Aspergillaceae</taxon>
        <taxon>Aspergillus</taxon>
        <taxon>Aspergillus subgen. Circumdati</taxon>
    </lineage>
</organism>
<keyword evidence="1" id="KW-0479">Metal-binding</keyword>
<keyword evidence="1" id="KW-0862">Zinc</keyword>
<feature type="compositionally biased region" description="Polar residues" evidence="2">
    <location>
        <begin position="1"/>
        <end position="21"/>
    </location>
</feature>
<dbReference type="SUPFAM" id="SSF57667">
    <property type="entry name" value="beta-beta-alpha zinc fingers"/>
    <property type="match status" value="1"/>
</dbReference>
<dbReference type="Proteomes" id="UP000325558">
    <property type="component" value="Unassembled WGS sequence"/>
</dbReference>
<feature type="domain" description="C2H2-type" evidence="3">
    <location>
        <begin position="220"/>
        <end position="245"/>
    </location>
</feature>
<dbReference type="AlphaFoldDB" id="A0A5N6XYJ7"/>